<organism evidence="1 2">
    <name type="scientific">Limosa lapponica baueri</name>
    <dbReference type="NCBI Taxonomy" id="1758121"/>
    <lineage>
        <taxon>Eukaryota</taxon>
        <taxon>Metazoa</taxon>
        <taxon>Chordata</taxon>
        <taxon>Craniata</taxon>
        <taxon>Vertebrata</taxon>
        <taxon>Euteleostomi</taxon>
        <taxon>Archelosauria</taxon>
        <taxon>Archosauria</taxon>
        <taxon>Dinosauria</taxon>
        <taxon>Saurischia</taxon>
        <taxon>Theropoda</taxon>
        <taxon>Coelurosauria</taxon>
        <taxon>Aves</taxon>
        <taxon>Neognathae</taxon>
        <taxon>Neoaves</taxon>
        <taxon>Charadriiformes</taxon>
        <taxon>Scolopacidae</taxon>
        <taxon>Limosa</taxon>
    </lineage>
</organism>
<dbReference type="AlphaFoldDB" id="A0A2I0U232"/>
<protein>
    <submittedName>
        <fullName evidence="1">Uncharacterized protein</fullName>
    </submittedName>
</protein>
<gene>
    <name evidence="1" type="ORF">llap_9614</name>
</gene>
<name>A0A2I0U232_LIMLA</name>
<reference evidence="2" key="2">
    <citation type="submission" date="2017-12" db="EMBL/GenBank/DDBJ databases">
        <title>Genome sequence of the Bar-tailed Godwit (Limosa lapponica baueri).</title>
        <authorList>
            <person name="Lima N.C.B."/>
            <person name="Parody-Merino A.M."/>
            <person name="Battley P.F."/>
            <person name="Fidler A.E."/>
            <person name="Prosdocimi F."/>
        </authorList>
    </citation>
    <scope>NUCLEOTIDE SEQUENCE [LARGE SCALE GENOMIC DNA]</scope>
</reference>
<accession>A0A2I0U232</accession>
<evidence type="ECO:0000313" key="2">
    <source>
        <dbReference type="Proteomes" id="UP000233556"/>
    </source>
</evidence>
<dbReference type="Proteomes" id="UP000233556">
    <property type="component" value="Unassembled WGS sequence"/>
</dbReference>
<reference evidence="2" key="1">
    <citation type="submission" date="2017-11" db="EMBL/GenBank/DDBJ databases">
        <authorList>
            <person name="Lima N.C."/>
            <person name="Parody-Merino A.M."/>
            <person name="Battley P.F."/>
            <person name="Fidler A.E."/>
            <person name="Prosdocimi F."/>
        </authorList>
    </citation>
    <scope>NUCLEOTIDE SEQUENCE [LARGE SCALE GENOMIC DNA]</scope>
</reference>
<keyword evidence="2" id="KW-1185">Reference proteome</keyword>
<evidence type="ECO:0000313" key="1">
    <source>
        <dbReference type="EMBL" id="PKU40085.1"/>
    </source>
</evidence>
<proteinExistence type="predicted"/>
<dbReference type="EMBL" id="KZ506341">
    <property type="protein sequence ID" value="PKU40085.1"/>
    <property type="molecule type" value="Genomic_DNA"/>
</dbReference>
<sequence>MASFIFDHLKLLLVNYDLVRCVHGDLHGIMNRKLWLNVQNKLWVAKPLYGGATTAQLAFRAGSDKAVSALLPPIPLPGELKPVVGTVREYTIWERFQSPAVFASLCSSKISGKTLADFVESKVG</sequence>